<name>A0ABU6X3M9_9FABA</name>
<protein>
    <submittedName>
        <fullName evidence="1">Uncharacterized protein</fullName>
    </submittedName>
</protein>
<dbReference type="Proteomes" id="UP001341840">
    <property type="component" value="Unassembled WGS sequence"/>
</dbReference>
<dbReference type="EMBL" id="JASCZI010189966">
    <property type="protein sequence ID" value="MED6191123.1"/>
    <property type="molecule type" value="Genomic_DNA"/>
</dbReference>
<keyword evidence="2" id="KW-1185">Reference proteome</keyword>
<feature type="non-terminal residue" evidence="1">
    <location>
        <position position="105"/>
    </location>
</feature>
<sequence>WEAKTFYVNRGTPPTDHVHLGKVQRNHGTPAHAYACAYAWHISPMPFPELKVPRICVDISQLPTHMRDPLPPSKASIKVTPRICASRHAYAWPITFMCSSAFQEQ</sequence>
<evidence type="ECO:0000313" key="1">
    <source>
        <dbReference type="EMBL" id="MED6191123.1"/>
    </source>
</evidence>
<proteinExistence type="predicted"/>
<evidence type="ECO:0000313" key="2">
    <source>
        <dbReference type="Proteomes" id="UP001341840"/>
    </source>
</evidence>
<accession>A0ABU6X3M9</accession>
<gene>
    <name evidence="1" type="ORF">PIB30_113090</name>
</gene>
<organism evidence="1 2">
    <name type="scientific">Stylosanthes scabra</name>
    <dbReference type="NCBI Taxonomy" id="79078"/>
    <lineage>
        <taxon>Eukaryota</taxon>
        <taxon>Viridiplantae</taxon>
        <taxon>Streptophyta</taxon>
        <taxon>Embryophyta</taxon>
        <taxon>Tracheophyta</taxon>
        <taxon>Spermatophyta</taxon>
        <taxon>Magnoliopsida</taxon>
        <taxon>eudicotyledons</taxon>
        <taxon>Gunneridae</taxon>
        <taxon>Pentapetalae</taxon>
        <taxon>rosids</taxon>
        <taxon>fabids</taxon>
        <taxon>Fabales</taxon>
        <taxon>Fabaceae</taxon>
        <taxon>Papilionoideae</taxon>
        <taxon>50 kb inversion clade</taxon>
        <taxon>dalbergioids sensu lato</taxon>
        <taxon>Dalbergieae</taxon>
        <taxon>Pterocarpus clade</taxon>
        <taxon>Stylosanthes</taxon>
    </lineage>
</organism>
<comment type="caution">
    <text evidence="1">The sequence shown here is derived from an EMBL/GenBank/DDBJ whole genome shotgun (WGS) entry which is preliminary data.</text>
</comment>
<feature type="non-terminal residue" evidence="1">
    <location>
        <position position="1"/>
    </location>
</feature>
<reference evidence="1 2" key="1">
    <citation type="journal article" date="2023" name="Plants (Basel)">
        <title>Bridging the Gap: Combining Genomics and Transcriptomics Approaches to Understand Stylosanthes scabra, an Orphan Legume from the Brazilian Caatinga.</title>
        <authorList>
            <person name="Ferreira-Neto J.R.C."/>
            <person name="da Silva M.D."/>
            <person name="Binneck E."/>
            <person name="de Melo N.F."/>
            <person name="da Silva R.H."/>
            <person name="de Melo A.L.T.M."/>
            <person name="Pandolfi V."/>
            <person name="Bustamante F.O."/>
            <person name="Brasileiro-Vidal A.C."/>
            <person name="Benko-Iseppon A.M."/>
        </authorList>
    </citation>
    <scope>NUCLEOTIDE SEQUENCE [LARGE SCALE GENOMIC DNA]</scope>
    <source>
        <tissue evidence="1">Leaves</tissue>
    </source>
</reference>